<comment type="caution">
    <text evidence="2">The sequence shown here is derived from an EMBL/GenBank/DDBJ whole genome shotgun (WGS) entry which is preliminary data.</text>
</comment>
<dbReference type="AlphaFoldDB" id="A0A9D4CU42"/>
<protein>
    <submittedName>
        <fullName evidence="2">Uncharacterized protein</fullName>
    </submittedName>
</protein>
<proteinExistence type="predicted"/>
<sequence length="73" mass="8278">MIMLRCRLSHQSSRSSIDTSETSPTGKSGSKFSFNLVLNQNNAYTIKSSEKERTMALRQSMINKISRTDSSRF</sequence>
<name>A0A9D4CU42_DREPO</name>
<evidence type="ECO:0000313" key="3">
    <source>
        <dbReference type="Proteomes" id="UP000828390"/>
    </source>
</evidence>
<accession>A0A9D4CU42</accession>
<feature type="region of interest" description="Disordered" evidence="1">
    <location>
        <begin position="1"/>
        <end position="31"/>
    </location>
</feature>
<dbReference type="Proteomes" id="UP000828390">
    <property type="component" value="Unassembled WGS sequence"/>
</dbReference>
<gene>
    <name evidence="2" type="ORF">DPMN_056797</name>
</gene>
<evidence type="ECO:0000256" key="1">
    <source>
        <dbReference type="SAM" id="MobiDB-lite"/>
    </source>
</evidence>
<reference evidence="2" key="2">
    <citation type="submission" date="2020-11" db="EMBL/GenBank/DDBJ databases">
        <authorList>
            <person name="McCartney M.A."/>
            <person name="Auch B."/>
            <person name="Kono T."/>
            <person name="Mallez S."/>
            <person name="Becker A."/>
            <person name="Gohl D.M."/>
            <person name="Silverstein K.A.T."/>
            <person name="Koren S."/>
            <person name="Bechman K.B."/>
            <person name="Herman A."/>
            <person name="Abrahante J.E."/>
            <person name="Garbe J."/>
        </authorList>
    </citation>
    <scope>NUCLEOTIDE SEQUENCE</scope>
    <source>
        <strain evidence="2">Duluth1</strain>
        <tissue evidence="2">Whole animal</tissue>
    </source>
</reference>
<feature type="compositionally biased region" description="Low complexity" evidence="1">
    <location>
        <begin position="12"/>
        <end position="23"/>
    </location>
</feature>
<organism evidence="2 3">
    <name type="scientific">Dreissena polymorpha</name>
    <name type="common">Zebra mussel</name>
    <name type="synonym">Mytilus polymorpha</name>
    <dbReference type="NCBI Taxonomy" id="45954"/>
    <lineage>
        <taxon>Eukaryota</taxon>
        <taxon>Metazoa</taxon>
        <taxon>Spiralia</taxon>
        <taxon>Lophotrochozoa</taxon>
        <taxon>Mollusca</taxon>
        <taxon>Bivalvia</taxon>
        <taxon>Autobranchia</taxon>
        <taxon>Heteroconchia</taxon>
        <taxon>Euheterodonta</taxon>
        <taxon>Imparidentia</taxon>
        <taxon>Neoheterodontei</taxon>
        <taxon>Myida</taxon>
        <taxon>Dreissenoidea</taxon>
        <taxon>Dreissenidae</taxon>
        <taxon>Dreissena</taxon>
    </lineage>
</organism>
<dbReference type="EMBL" id="JAIWYP010000012">
    <property type="protein sequence ID" value="KAH3730799.1"/>
    <property type="molecule type" value="Genomic_DNA"/>
</dbReference>
<keyword evidence="3" id="KW-1185">Reference proteome</keyword>
<evidence type="ECO:0000313" key="2">
    <source>
        <dbReference type="EMBL" id="KAH3730799.1"/>
    </source>
</evidence>
<reference evidence="2" key="1">
    <citation type="journal article" date="2019" name="bioRxiv">
        <title>The Genome of the Zebra Mussel, Dreissena polymorpha: A Resource for Invasive Species Research.</title>
        <authorList>
            <person name="McCartney M.A."/>
            <person name="Auch B."/>
            <person name="Kono T."/>
            <person name="Mallez S."/>
            <person name="Zhang Y."/>
            <person name="Obille A."/>
            <person name="Becker A."/>
            <person name="Abrahante J.E."/>
            <person name="Garbe J."/>
            <person name="Badalamenti J.P."/>
            <person name="Herman A."/>
            <person name="Mangelson H."/>
            <person name="Liachko I."/>
            <person name="Sullivan S."/>
            <person name="Sone E.D."/>
            <person name="Koren S."/>
            <person name="Silverstein K.A.T."/>
            <person name="Beckman K.B."/>
            <person name="Gohl D.M."/>
        </authorList>
    </citation>
    <scope>NUCLEOTIDE SEQUENCE</scope>
    <source>
        <strain evidence="2">Duluth1</strain>
        <tissue evidence="2">Whole animal</tissue>
    </source>
</reference>